<sequence length="72" mass="8298">MSKPRAISVRTTPELLEDLEELQNSGMTQSDAVRFAVRLLAQAHRHLEGQEPWPAVLSIRVRDLYEWRDKGV</sequence>
<proteinExistence type="predicted"/>
<gene>
    <name evidence="1" type="ORF">VXC91_33885</name>
</gene>
<dbReference type="RefSeq" id="WP_329511192.1">
    <property type="nucleotide sequence ID" value="NZ_BAAAYZ010000232.1"/>
</dbReference>
<dbReference type="EMBL" id="JAYWVC010000181">
    <property type="protein sequence ID" value="MED7826799.1"/>
    <property type="molecule type" value="Genomic_DNA"/>
</dbReference>
<comment type="caution">
    <text evidence="1">The sequence shown here is derived from an EMBL/GenBank/DDBJ whole genome shotgun (WGS) entry which is preliminary data.</text>
</comment>
<accession>A0ABU7FRW2</accession>
<name>A0ABU7FRW2_9ACTN</name>
<reference evidence="1" key="1">
    <citation type="submission" date="2024-01" db="EMBL/GenBank/DDBJ databases">
        <title>First draft genome sequence data of TA4-1, the type strain of Gram-positive actinobacterium Streptomyces chiangmaiensis.</title>
        <authorList>
            <person name="Yasawong M."/>
            <person name="Nantapong N."/>
        </authorList>
    </citation>
    <scope>NUCLEOTIDE SEQUENCE</scope>
    <source>
        <strain evidence="1">TA4-1</strain>
    </source>
</reference>
<evidence type="ECO:0000313" key="2">
    <source>
        <dbReference type="Proteomes" id="UP001333996"/>
    </source>
</evidence>
<organism evidence="1 2">
    <name type="scientific">Streptomyces chiangmaiensis</name>
    <dbReference type="NCBI Taxonomy" id="766497"/>
    <lineage>
        <taxon>Bacteria</taxon>
        <taxon>Bacillati</taxon>
        <taxon>Actinomycetota</taxon>
        <taxon>Actinomycetes</taxon>
        <taxon>Kitasatosporales</taxon>
        <taxon>Streptomycetaceae</taxon>
        <taxon>Streptomyces</taxon>
    </lineage>
</organism>
<evidence type="ECO:0000313" key="1">
    <source>
        <dbReference type="EMBL" id="MED7826799.1"/>
    </source>
</evidence>
<protein>
    <recommendedName>
        <fullName evidence="3">Ribbon-helix-helix protein, CopG family</fullName>
    </recommendedName>
</protein>
<keyword evidence="2" id="KW-1185">Reference proteome</keyword>
<evidence type="ECO:0008006" key="3">
    <source>
        <dbReference type="Google" id="ProtNLM"/>
    </source>
</evidence>
<dbReference type="Proteomes" id="UP001333996">
    <property type="component" value="Unassembled WGS sequence"/>
</dbReference>